<evidence type="ECO:0000313" key="2">
    <source>
        <dbReference type="Proteomes" id="UP000320338"/>
    </source>
</evidence>
<dbReference type="EMBL" id="BJNG01000017">
    <property type="protein sequence ID" value="GEC20054.1"/>
    <property type="molecule type" value="Genomic_DNA"/>
</dbReference>
<name>A0A4Y3WMQ5_9PSEU</name>
<evidence type="ECO:0000313" key="1">
    <source>
        <dbReference type="EMBL" id="GEC20054.1"/>
    </source>
</evidence>
<gene>
    <name evidence="1" type="ORF">PHY01_23370</name>
</gene>
<dbReference type="Proteomes" id="UP000320338">
    <property type="component" value="Unassembled WGS sequence"/>
</dbReference>
<accession>A0A4Y3WMQ5</accession>
<reference evidence="1 2" key="1">
    <citation type="submission" date="2019-06" db="EMBL/GenBank/DDBJ databases">
        <title>Whole genome shotgun sequence of Pseudonocardia hydrocarbonoxydans NBRC 14498.</title>
        <authorList>
            <person name="Hosoyama A."/>
            <person name="Uohara A."/>
            <person name="Ohji S."/>
            <person name="Ichikawa N."/>
        </authorList>
    </citation>
    <scope>NUCLEOTIDE SEQUENCE [LARGE SCALE GENOMIC DNA]</scope>
    <source>
        <strain evidence="1 2">NBRC 14498</strain>
    </source>
</reference>
<dbReference type="AlphaFoldDB" id="A0A4Y3WMQ5"/>
<sequence length="66" mass="7052">MQTISGGTALDVRTVLDRLVQSGISPERALAHLRGGWVLVDGAVVRDPAAPAEPPARVELRSIPRR</sequence>
<comment type="caution">
    <text evidence="1">The sequence shown here is derived from an EMBL/GenBank/DDBJ whole genome shotgun (WGS) entry which is preliminary data.</text>
</comment>
<evidence type="ECO:0008006" key="3">
    <source>
        <dbReference type="Google" id="ProtNLM"/>
    </source>
</evidence>
<protein>
    <recommendedName>
        <fullName evidence="3">RNA-binding S4 domain-containing protein</fullName>
    </recommendedName>
</protein>
<dbReference type="RefSeq" id="WP_141278596.1">
    <property type="nucleotide sequence ID" value="NZ_BAAARZ010000019.1"/>
</dbReference>
<organism evidence="1 2">
    <name type="scientific">Pseudonocardia hydrocarbonoxydans</name>
    <dbReference type="NCBI Taxonomy" id="76726"/>
    <lineage>
        <taxon>Bacteria</taxon>
        <taxon>Bacillati</taxon>
        <taxon>Actinomycetota</taxon>
        <taxon>Actinomycetes</taxon>
        <taxon>Pseudonocardiales</taxon>
        <taxon>Pseudonocardiaceae</taxon>
        <taxon>Pseudonocardia</taxon>
    </lineage>
</organism>
<proteinExistence type="predicted"/>
<keyword evidence="2" id="KW-1185">Reference proteome</keyword>